<feature type="region of interest" description="Disordered" evidence="1">
    <location>
        <begin position="1"/>
        <end position="42"/>
    </location>
</feature>
<reference evidence="2 3" key="1">
    <citation type="journal article" date="2024" name="Nat. Commun.">
        <title>Phylogenomics reveals the evolutionary origins of lichenization in chlorophyte algae.</title>
        <authorList>
            <person name="Puginier C."/>
            <person name="Libourel C."/>
            <person name="Otte J."/>
            <person name="Skaloud P."/>
            <person name="Haon M."/>
            <person name="Grisel S."/>
            <person name="Petersen M."/>
            <person name="Berrin J.G."/>
            <person name="Delaux P.M."/>
            <person name="Dal Grande F."/>
            <person name="Keller J."/>
        </authorList>
    </citation>
    <scope>NUCLEOTIDE SEQUENCE [LARGE SCALE GENOMIC DNA]</scope>
    <source>
        <strain evidence="2 3">SAG 2036</strain>
    </source>
</reference>
<keyword evidence="3" id="KW-1185">Reference proteome</keyword>
<feature type="compositionally biased region" description="Basic residues" evidence="1">
    <location>
        <begin position="66"/>
        <end position="80"/>
    </location>
</feature>
<evidence type="ECO:0000313" key="3">
    <source>
        <dbReference type="Proteomes" id="UP001465755"/>
    </source>
</evidence>
<dbReference type="Proteomes" id="UP001465755">
    <property type="component" value="Unassembled WGS sequence"/>
</dbReference>
<sequence length="80" mass="8892">MVRQKAGAAALRARSNKKAAKASEDHESTEQNSSSLAVPARVRRKLSRRVDFLSKVAASSLSAKKPVNKRRRRTAHNMHQ</sequence>
<gene>
    <name evidence="2" type="ORF">WJX73_010663</name>
</gene>
<accession>A0AAW1PBE1</accession>
<evidence type="ECO:0000256" key="1">
    <source>
        <dbReference type="SAM" id="MobiDB-lite"/>
    </source>
</evidence>
<protein>
    <submittedName>
        <fullName evidence="2">Uncharacterized protein</fullName>
    </submittedName>
</protein>
<dbReference type="EMBL" id="JALJOQ010000015">
    <property type="protein sequence ID" value="KAK9810686.1"/>
    <property type="molecule type" value="Genomic_DNA"/>
</dbReference>
<proteinExistence type="predicted"/>
<dbReference type="AlphaFoldDB" id="A0AAW1PBE1"/>
<name>A0AAW1PBE1_9CHLO</name>
<comment type="caution">
    <text evidence="2">The sequence shown here is derived from an EMBL/GenBank/DDBJ whole genome shotgun (WGS) entry which is preliminary data.</text>
</comment>
<organism evidence="2 3">
    <name type="scientific">Symbiochloris irregularis</name>
    <dbReference type="NCBI Taxonomy" id="706552"/>
    <lineage>
        <taxon>Eukaryota</taxon>
        <taxon>Viridiplantae</taxon>
        <taxon>Chlorophyta</taxon>
        <taxon>core chlorophytes</taxon>
        <taxon>Trebouxiophyceae</taxon>
        <taxon>Trebouxiales</taxon>
        <taxon>Trebouxiaceae</taxon>
        <taxon>Symbiochloris</taxon>
    </lineage>
</organism>
<evidence type="ECO:0000313" key="2">
    <source>
        <dbReference type="EMBL" id="KAK9810686.1"/>
    </source>
</evidence>
<feature type="region of interest" description="Disordered" evidence="1">
    <location>
        <begin position="57"/>
        <end position="80"/>
    </location>
</feature>